<accession>A0A9P7K272</accession>
<proteinExistence type="predicted"/>
<keyword evidence="3" id="KW-1185">Reference proteome</keyword>
<name>A0A9P7K272_9AGAR</name>
<feature type="compositionally biased region" description="Polar residues" evidence="1">
    <location>
        <begin position="1"/>
        <end position="12"/>
    </location>
</feature>
<feature type="compositionally biased region" description="Basic and acidic residues" evidence="1">
    <location>
        <begin position="61"/>
        <end position="73"/>
    </location>
</feature>
<evidence type="ECO:0000313" key="3">
    <source>
        <dbReference type="Proteomes" id="UP000775547"/>
    </source>
</evidence>
<protein>
    <submittedName>
        <fullName evidence="2">Uncharacterized protein</fullName>
    </submittedName>
</protein>
<organism evidence="2 3">
    <name type="scientific">Asterophora parasitica</name>
    <dbReference type="NCBI Taxonomy" id="117018"/>
    <lineage>
        <taxon>Eukaryota</taxon>
        <taxon>Fungi</taxon>
        <taxon>Dikarya</taxon>
        <taxon>Basidiomycota</taxon>
        <taxon>Agaricomycotina</taxon>
        <taxon>Agaricomycetes</taxon>
        <taxon>Agaricomycetidae</taxon>
        <taxon>Agaricales</taxon>
        <taxon>Tricholomatineae</taxon>
        <taxon>Lyophyllaceae</taxon>
        <taxon>Asterophora</taxon>
    </lineage>
</organism>
<evidence type="ECO:0000256" key="1">
    <source>
        <dbReference type="SAM" id="MobiDB-lite"/>
    </source>
</evidence>
<gene>
    <name evidence="2" type="ORF">DXG03_006874</name>
</gene>
<comment type="caution">
    <text evidence="2">The sequence shown here is derived from an EMBL/GenBank/DDBJ whole genome shotgun (WGS) entry which is preliminary data.</text>
</comment>
<dbReference type="EMBL" id="JABCKV010004805">
    <property type="protein sequence ID" value="KAG5633645.1"/>
    <property type="molecule type" value="Genomic_DNA"/>
</dbReference>
<reference evidence="2" key="1">
    <citation type="submission" date="2020-07" db="EMBL/GenBank/DDBJ databases">
        <authorList>
            <person name="Nieuwenhuis M."/>
            <person name="Van De Peppel L.J.J."/>
        </authorList>
    </citation>
    <scope>NUCLEOTIDE SEQUENCE</scope>
    <source>
        <strain evidence="2">AP01</strain>
        <tissue evidence="2">Mycelium</tissue>
    </source>
</reference>
<feature type="region of interest" description="Disordered" evidence="1">
    <location>
        <begin position="1"/>
        <end position="119"/>
    </location>
</feature>
<feature type="non-terminal residue" evidence="2">
    <location>
        <position position="119"/>
    </location>
</feature>
<sequence length="119" mass="12366">MADATTLTSRPYASSEDMFALGPGQKAERSISEDDSDDEDVNLTGAAFEGGGQDYVGGKQADVERGADSKDLDDINPQEGGGHGYVDYPGDSTSGLSLVEGEESSGTSALQHTADFVLR</sequence>
<reference evidence="2" key="2">
    <citation type="submission" date="2021-10" db="EMBL/GenBank/DDBJ databases">
        <title>Phylogenomics reveals ancestral predisposition of the termite-cultivated fungus Termitomyces towards a domesticated lifestyle.</title>
        <authorList>
            <person name="Auxier B."/>
            <person name="Grum-Grzhimaylo A."/>
            <person name="Cardenas M.E."/>
            <person name="Lodge J.D."/>
            <person name="Laessoe T."/>
            <person name="Pedersen O."/>
            <person name="Smith M.E."/>
            <person name="Kuyper T.W."/>
            <person name="Franco-Molano E.A."/>
            <person name="Baroni T.J."/>
            <person name="Aanen D.K."/>
        </authorList>
    </citation>
    <scope>NUCLEOTIDE SEQUENCE</scope>
    <source>
        <strain evidence="2">AP01</strain>
        <tissue evidence="2">Mycelium</tissue>
    </source>
</reference>
<evidence type="ECO:0000313" key="2">
    <source>
        <dbReference type="EMBL" id="KAG5633645.1"/>
    </source>
</evidence>
<feature type="compositionally biased region" description="Low complexity" evidence="1">
    <location>
        <begin position="92"/>
        <end position="108"/>
    </location>
</feature>
<dbReference type="Proteomes" id="UP000775547">
    <property type="component" value="Unassembled WGS sequence"/>
</dbReference>
<dbReference type="AlphaFoldDB" id="A0A9P7K272"/>